<evidence type="ECO:0000256" key="1">
    <source>
        <dbReference type="SAM" id="MobiDB-lite"/>
    </source>
</evidence>
<feature type="domain" description="Duffy-binding-like" evidence="5">
    <location>
        <begin position="130"/>
        <end position="299"/>
    </location>
</feature>
<evidence type="ECO:0000259" key="4">
    <source>
        <dbReference type="Pfam" id="PF18562"/>
    </source>
</evidence>
<dbReference type="Pfam" id="PF05424">
    <property type="entry name" value="Duffy_binding"/>
    <property type="match status" value="2"/>
</dbReference>
<dbReference type="Gene3D" id="1.20.58.830">
    <property type="match status" value="3"/>
</dbReference>
<dbReference type="FunFam" id="1.20.58.830:FF:000003">
    <property type="entry name" value="Erythrocyte membrane protein 1, PfEMP1"/>
    <property type="match status" value="1"/>
</dbReference>
<feature type="compositionally biased region" description="Basic and acidic residues" evidence="1">
    <location>
        <begin position="751"/>
        <end position="763"/>
    </location>
</feature>
<evidence type="ECO:0000259" key="3">
    <source>
        <dbReference type="Pfam" id="PF05424"/>
    </source>
</evidence>
<dbReference type="VEuPathDB" id="PlasmoDB:PfGA01_040030900"/>
<feature type="domain" description="Duffy-binding-like" evidence="2">
    <location>
        <begin position="450"/>
        <end position="604"/>
    </location>
</feature>
<feature type="compositionally biased region" description="Gly residues" evidence="1">
    <location>
        <begin position="370"/>
        <end position="382"/>
    </location>
</feature>
<dbReference type="Pfam" id="PF03011">
    <property type="entry name" value="PFEMP"/>
    <property type="match status" value="2"/>
</dbReference>
<dbReference type="Gene3D" id="1.20.58.1930">
    <property type="match status" value="1"/>
</dbReference>
<feature type="compositionally biased region" description="Acidic residues" evidence="1">
    <location>
        <begin position="636"/>
        <end position="674"/>
    </location>
</feature>
<feature type="non-terminal residue" evidence="6">
    <location>
        <position position="1"/>
    </location>
</feature>
<feature type="compositionally biased region" description="Pro residues" evidence="1">
    <location>
        <begin position="1536"/>
        <end position="1552"/>
    </location>
</feature>
<feature type="region of interest" description="Disordered" evidence="1">
    <location>
        <begin position="985"/>
        <end position="1043"/>
    </location>
</feature>
<dbReference type="VEuPathDB" id="PlasmoDB:PfTG01_000006100"/>
<dbReference type="SUPFAM" id="SSF140924">
    <property type="entry name" value="Duffy binding domain-like"/>
    <property type="match status" value="4"/>
</dbReference>
<feature type="region of interest" description="Disordered" evidence="1">
    <location>
        <begin position="844"/>
        <end position="877"/>
    </location>
</feature>
<feature type="compositionally biased region" description="Polar residues" evidence="1">
    <location>
        <begin position="1471"/>
        <end position="1483"/>
    </location>
</feature>
<feature type="compositionally biased region" description="Polar residues" evidence="1">
    <location>
        <begin position="1503"/>
        <end position="1514"/>
    </location>
</feature>
<organism evidence="6">
    <name type="scientific">Plasmodium falciparum</name>
    <name type="common">malaria parasite P. falciparum</name>
    <dbReference type="NCBI Taxonomy" id="5833"/>
    <lineage>
        <taxon>Eukaryota</taxon>
        <taxon>Sar</taxon>
        <taxon>Alveolata</taxon>
        <taxon>Apicomplexa</taxon>
        <taxon>Aconoidasida</taxon>
        <taxon>Haemosporida</taxon>
        <taxon>Plasmodiidae</taxon>
        <taxon>Plasmodium</taxon>
        <taxon>Plasmodium (Laverania)</taxon>
    </lineage>
</organism>
<feature type="domain" description="Duffy-antigen binding" evidence="3">
    <location>
        <begin position="776"/>
        <end position="995"/>
    </location>
</feature>
<dbReference type="EMBL" id="KX154840">
    <property type="protein sequence ID" value="ANJ20960.1"/>
    <property type="molecule type" value="Genomic_DNA"/>
</dbReference>
<protein>
    <submittedName>
        <fullName evidence="6">Erythrocyte membrane protein 1</fullName>
    </submittedName>
</protein>
<feature type="domain" description="Duffy-binding-like" evidence="2">
    <location>
        <begin position="1329"/>
        <end position="1476"/>
    </location>
</feature>
<name>A0A191VZ20_PLAFA</name>
<dbReference type="InterPro" id="IPR004258">
    <property type="entry name" value="DBL"/>
</dbReference>
<dbReference type="GO" id="GO:0046789">
    <property type="term" value="F:host cell surface receptor binding"/>
    <property type="evidence" value="ECO:0007669"/>
    <property type="project" value="InterPro"/>
</dbReference>
<dbReference type="Gene3D" id="1.20.1310.20">
    <property type="entry name" value="Duffy-antigen binding domain"/>
    <property type="match status" value="2"/>
</dbReference>
<dbReference type="FunFam" id="1.20.58.1930:FF:000001">
    <property type="entry name" value="Erythrocyte membrane protein 1, PfEMP1"/>
    <property type="match status" value="1"/>
</dbReference>
<dbReference type="InterPro" id="IPR008602">
    <property type="entry name" value="Duffy-antigen-binding"/>
</dbReference>
<dbReference type="VEuPathDB" id="PlasmoDB:Pf7G8_080038300"/>
<feature type="region of interest" description="Disordered" evidence="1">
    <location>
        <begin position="736"/>
        <end position="778"/>
    </location>
</feature>
<sequence length="1582" mass="180838">DIIRGRDLYRGNDKENDKLERKLKKIFANIYKDVMRGKKGAEARYKDPKDPDFFKLREDWWDANRETVWKAITCEVKSGSDYFRPTCGTGEKRTATNHDCRCPKTSGAKADDQVPTYFDYVPQFLRWFEEWAEDFCRKRKHKLENAIKKCRGQDGTGKDRYCDLNGYDCKKTASGEQKFDQGDHCKDCHYSCSHFVKWIDKQKVEFDKQRRKYTSEISDGDSGRRRSRKKRSSSSSSSYDKGYEKKFYGKLKGTNYQNVDSFLGKLNEGICKSELKVGHETASSVDFTKDTHTTFSHTEYCQACPWCGAEQERNGVGWKAKDDGVCANLNKNDYHPENITNIPILTPQEQPDIFQKYKKFCDRVKDNENGGKGGSDGGGGVGESVAAKGRGEKGENGASGKNGDNITETWECYYKKKNEKDDVNGDINFCVLQNNETGTSKKNSMHYNAFFWKWVYDMLHDSLEWRTQVKSCINKNKENTCKTPKKCNSDCGCFAKWVVKKKEEWENIKKHFDKQENIPERYYFLTLETLLKKEELLKIIEGTYGKPEEIKNLDQMLEQAGVGDLAALDGLYTQGPVAGQDTTIDKFLQEEEEIATKCKKCEEAQRPSAGGGDVGRATGPPRVPTASTDPKKEDSEGADAEEEEEEDEHSEGSEDEENDNDEEEEEENVEEDTEEEKKEDKGAGEDATEVTKQGSVEPPKVEDICKTVEEALTPDNLQKACPTKYVNGREKFPNWKCISDSGVTATSEGSESERHSRAKRDASADGAPSGTNQGSICVPPRRRRLYVGKLEQWVDTVANTQASVSQETSDQKTPSDKLRNAFIESAAVETFFLWHRYKKEWDHKNKPQNGALPLSPDQEGSQEVDQEHPQKKLEQSGIIPEEFKRQMFYTLADYKDILYSGSNTSNSGSNDTSDNKDTSSSSNNNLKNIVLEASGNKEDMQKIQKKIKEILNGDKKPVQTPKDWWSQNGEHIWNAMVCALTYTDSEEKGGTPTQDKDLKKELLDDNNKPKDEKYQYKTVELKEDNENGAKTAPASGENTPTLLSNFVKRPPYFRYLEEWGQNFCKKRTEMLGKIKHECRNSDRGGHHYCSGDGHDCENGELKHNKMFDDLNCLGCYEQCRKYRKWIDIKFEEFHKQNDKYKGEHKKLSTSSNNADDKNIYEKLKDYTSADKFLAALKHCKDGKDDTDKEYKDNKIDFTNIPQTFSRSTYCKTCPFNGVTCNGSRRGTNGCIENGQKWKQVFDGMSGNSENTTIIVDMIDRRGPFIKNYSKILEESGNSSDSLFKTSRLFKGLRKQEWECRYKDEKTDICKLKNFKDKIDLNEYTTFKVFLLYWLEDFLYGYYILKKRKVFEQCKENGGNTCDANSKNDCSCVKAWVDQKKEEWKSIKKYYDDNFKDEDEPIYSRINSFFNQQLFDSVIKKNKGNYKSLEEFEKSVGCECAENSKKSKDANKKDIVECIHENLDKRIKTESCPDQTSGNQQQPCQDPPPELDEEDLLHEEEENQVVQPNICPQTSVEEKKKEEEEETCTPASSSPEAPAPDVTPPATPSPRPLPSDNTSDILKTTIPFGIALALTSIAFLFLK</sequence>
<dbReference type="InterPro" id="IPR054595">
    <property type="entry name" value="DBL_C"/>
</dbReference>
<dbReference type="GO" id="GO:0016020">
    <property type="term" value="C:membrane"/>
    <property type="evidence" value="ECO:0007669"/>
    <property type="project" value="InterPro"/>
</dbReference>
<feature type="compositionally biased region" description="Low complexity" evidence="1">
    <location>
        <begin position="902"/>
        <end position="925"/>
    </location>
</feature>
<dbReference type="Pfam" id="PF18562">
    <property type="entry name" value="CIDR1_gamma"/>
    <property type="match status" value="1"/>
</dbReference>
<feature type="region of interest" description="Disordered" evidence="1">
    <location>
        <begin position="599"/>
        <end position="701"/>
    </location>
</feature>
<feature type="region of interest" description="Disordered" evidence="1">
    <location>
        <begin position="215"/>
        <end position="240"/>
    </location>
</feature>
<feature type="domain" description="Duffy-antigen binding" evidence="3">
    <location>
        <begin position="1"/>
        <end position="126"/>
    </location>
</feature>
<feature type="domain" description="Duffy-binding-like" evidence="5">
    <location>
        <begin position="1058"/>
        <end position="1207"/>
    </location>
</feature>
<gene>
    <name evidence="6" type="primary">var</name>
</gene>
<evidence type="ECO:0000259" key="5">
    <source>
        <dbReference type="Pfam" id="PF22672"/>
    </source>
</evidence>
<feature type="compositionally biased region" description="Acidic residues" evidence="1">
    <location>
        <begin position="1488"/>
        <end position="1502"/>
    </location>
</feature>
<dbReference type="FunFam" id="1.20.58.830:FF:000002">
    <property type="entry name" value="Erythrocyte membrane protein 1, PfEMP1"/>
    <property type="match status" value="1"/>
</dbReference>
<feature type="compositionally biased region" description="Basic and acidic residues" evidence="1">
    <location>
        <begin position="675"/>
        <end position="684"/>
    </location>
</feature>
<dbReference type="InterPro" id="IPR042202">
    <property type="entry name" value="Duffy-ag-bd_sf"/>
</dbReference>
<evidence type="ECO:0000259" key="2">
    <source>
        <dbReference type="Pfam" id="PF03011"/>
    </source>
</evidence>
<feature type="region of interest" description="Disordered" evidence="1">
    <location>
        <begin position="368"/>
        <end position="401"/>
    </location>
</feature>
<proteinExistence type="predicted"/>
<dbReference type="InterPro" id="IPR041480">
    <property type="entry name" value="CIDR1_gamma"/>
</dbReference>
<feature type="region of interest" description="Disordered" evidence="1">
    <location>
        <begin position="1468"/>
        <end position="1560"/>
    </location>
</feature>
<feature type="compositionally biased region" description="Basic and acidic residues" evidence="1">
    <location>
        <begin position="865"/>
        <end position="874"/>
    </location>
</feature>
<feature type="region of interest" description="Disordered" evidence="1">
    <location>
        <begin position="902"/>
        <end position="926"/>
    </location>
</feature>
<reference evidence="6" key="1">
    <citation type="journal article" date="2016" name="EMBO Mol. Med.">
        <title>Plasmodium falciparum var genes expressed in children with severe malaria encode CIDRalpha1 domains.</title>
        <authorList>
            <person name="Jespersen J.S."/>
            <person name="Wang C.W."/>
            <person name="Mkumbaye S.I."/>
            <person name="Minja D.T."/>
            <person name="Petersen B."/>
            <person name="Turner L."/>
            <person name="Petersen J.E."/>
            <person name="Lusingu J.P."/>
            <person name="Theander T.G."/>
            <person name="Lavstsen T."/>
        </authorList>
    </citation>
    <scope>NUCLEOTIDE SEQUENCE</scope>
    <source>
        <strain evidence="6">1734-4</strain>
    </source>
</reference>
<feature type="compositionally biased region" description="Basic and acidic residues" evidence="1">
    <location>
        <begin position="985"/>
        <end position="1027"/>
    </location>
</feature>
<accession>A0A191VZ20</accession>
<feature type="domain" description="Cysteine-rich interdomain region 1 gamma" evidence="4">
    <location>
        <begin position="1250"/>
        <end position="1313"/>
    </location>
</feature>
<dbReference type="VEuPathDB" id="PlasmoDB:Pf7G8-2_000248200"/>
<dbReference type="Pfam" id="PF22672">
    <property type="entry name" value="DBL_C"/>
    <property type="match status" value="2"/>
</dbReference>
<evidence type="ECO:0000313" key="6">
    <source>
        <dbReference type="EMBL" id="ANJ20960.1"/>
    </source>
</evidence>
<feature type="non-terminal residue" evidence="6">
    <location>
        <position position="1582"/>
    </location>
</feature>